<dbReference type="Gene3D" id="3.40.50.10320">
    <property type="entry name" value="LmbE-like"/>
    <property type="match status" value="1"/>
</dbReference>
<dbReference type="InterPro" id="IPR003737">
    <property type="entry name" value="GlcNAc_PI_deacetylase-related"/>
</dbReference>
<accession>A0A1V5MI23</accession>
<dbReference type="GO" id="GO:0016811">
    <property type="term" value="F:hydrolase activity, acting on carbon-nitrogen (but not peptide) bonds, in linear amides"/>
    <property type="evidence" value="ECO:0007669"/>
    <property type="project" value="TreeGrafter"/>
</dbReference>
<organism evidence="1">
    <name type="scientific">candidate division TA06 bacterium ADurb.Bin417</name>
    <dbReference type="NCBI Taxonomy" id="1852828"/>
    <lineage>
        <taxon>Bacteria</taxon>
        <taxon>Bacteria division TA06</taxon>
    </lineage>
</organism>
<dbReference type="InterPro" id="IPR024078">
    <property type="entry name" value="LmbE-like_dom_sf"/>
</dbReference>
<dbReference type="EMBL" id="MWAK01000060">
    <property type="protein sequence ID" value="OPZ92894.1"/>
    <property type="molecule type" value="Genomic_DNA"/>
</dbReference>
<dbReference type="PANTHER" id="PTHR12993:SF29">
    <property type="entry name" value="BLR3841 PROTEIN"/>
    <property type="match status" value="1"/>
</dbReference>
<sequence>MLHNRPFQRWFKPRRILPGLVLVLLAVLLAETGFFNNPFLRINRSWLRRADELRAIPELPAIGKEARILIFAPHPDDEVIGTAGLIQKARRAGARVRVVYLTNGDHDEIAFKIDAGRFALTPREYLAMGERRRRESAAAAEFLGLEKGDLIFLGYPDFGTMHIWEQHWGPAPAFSNDLTRASAVPYPDNFSYRAPYKGESIVADLLRILKEYRPTAIFVTMPADFNADHQAAWCFLSLAVLEAGFQTRPPDVFLFLVHLGGWPRPLHYHPNLPLLPPARLTGSELSWFKLPLTPEETGRKYRALRFFASVMKGRAYLWSAFARQNELFATLPEFRMRKVFPSAWEKALEVENLEAGDRKAVRKEEADLEGVSYLKVDDHLLVRMLLKRKLAIETGLSLYLFGYRRDVTFNSMPKIRLAASILKTVPVYDGSRKIGDLPVKLAGDGTELLLSVPLAMLGRPEAIFTSLHFRRADLSLDSTAWHLLRLQD</sequence>
<dbReference type="Pfam" id="PF02585">
    <property type="entry name" value="PIG-L"/>
    <property type="match status" value="1"/>
</dbReference>
<dbReference type="SUPFAM" id="SSF102588">
    <property type="entry name" value="LmbE-like"/>
    <property type="match status" value="1"/>
</dbReference>
<protein>
    <submittedName>
        <fullName evidence="1">Glucosamine-6-phosphate deaminase-like protein</fullName>
    </submittedName>
</protein>
<evidence type="ECO:0000313" key="1">
    <source>
        <dbReference type="EMBL" id="OPZ92894.1"/>
    </source>
</evidence>
<dbReference type="PANTHER" id="PTHR12993">
    <property type="entry name" value="N-ACETYLGLUCOSAMINYL-PHOSPHATIDYLINOSITOL DE-N-ACETYLASE-RELATED"/>
    <property type="match status" value="1"/>
</dbReference>
<gene>
    <name evidence="1" type="ORF">BWY73_00589</name>
</gene>
<reference evidence="1" key="1">
    <citation type="submission" date="2017-02" db="EMBL/GenBank/DDBJ databases">
        <title>Delving into the versatile metabolic prowess of the omnipresent phylum Bacteroidetes.</title>
        <authorList>
            <person name="Nobu M.K."/>
            <person name="Mei R."/>
            <person name="Narihiro T."/>
            <person name="Kuroda K."/>
            <person name="Liu W.-T."/>
        </authorList>
    </citation>
    <scope>NUCLEOTIDE SEQUENCE</scope>
    <source>
        <strain evidence="1">ADurb.Bin417</strain>
    </source>
</reference>
<dbReference type="AlphaFoldDB" id="A0A1V5MI23"/>
<comment type="caution">
    <text evidence="1">The sequence shown here is derived from an EMBL/GenBank/DDBJ whole genome shotgun (WGS) entry which is preliminary data.</text>
</comment>
<dbReference type="Proteomes" id="UP000485484">
    <property type="component" value="Unassembled WGS sequence"/>
</dbReference>
<proteinExistence type="predicted"/>
<name>A0A1V5MI23_UNCT6</name>